<organism evidence="2 3">
    <name type="scientific">Catenovulum adriaticum</name>
    <dbReference type="NCBI Taxonomy" id="2984846"/>
    <lineage>
        <taxon>Bacteria</taxon>
        <taxon>Pseudomonadati</taxon>
        <taxon>Pseudomonadota</taxon>
        <taxon>Gammaproteobacteria</taxon>
        <taxon>Alteromonadales</taxon>
        <taxon>Alteromonadaceae</taxon>
        <taxon>Catenovulum</taxon>
    </lineage>
</organism>
<reference evidence="2" key="1">
    <citation type="submission" date="2022-10" db="EMBL/GenBank/DDBJ databases">
        <title>Catenovulum adriacola sp. nov. isolated in the Harbour of Susak.</title>
        <authorList>
            <person name="Schoch T."/>
            <person name="Reich S.J."/>
            <person name="Stoeferle S."/>
            <person name="Flaiz M."/>
            <person name="Kazda M."/>
            <person name="Riedel C.U."/>
            <person name="Duerre P."/>
        </authorList>
    </citation>
    <scope>NUCLEOTIDE SEQUENCE</scope>
    <source>
        <strain evidence="2">TS8</strain>
    </source>
</reference>
<dbReference type="GO" id="GO:0016746">
    <property type="term" value="F:acyltransferase activity"/>
    <property type="evidence" value="ECO:0007669"/>
    <property type="project" value="UniProtKB-KW"/>
</dbReference>
<evidence type="ECO:0000313" key="2">
    <source>
        <dbReference type="EMBL" id="WAJ68990.1"/>
    </source>
</evidence>
<dbReference type="Pfam" id="PF00583">
    <property type="entry name" value="Acetyltransf_1"/>
    <property type="match status" value="1"/>
</dbReference>
<keyword evidence="2" id="KW-0808">Transferase</keyword>
<dbReference type="EC" id="2.3.1.-" evidence="2"/>
<dbReference type="RefSeq" id="WP_268073102.1">
    <property type="nucleotide sequence ID" value="NZ_CP109965.1"/>
</dbReference>
<keyword evidence="3" id="KW-1185">Reference proteome</keyword>
<dbReference type="Gene3D" id="3.40.630.30">
    <property type="match status" value="1"/>
</dbReference>
<dbReference type="EMBL" id="CP109965">
    <property type="protein sequence ID" value="WAJ68990.1"/>
    <property type="molecule type" value="Genomic_DNA"/>
</dbReference>
<name>A0ABY7AH91_9ALTE</name>
<protein>
    <submittedName>
        <fullName evidence="2">GNAT family N-acetyltransferase</fullName>
        <ecNumber evidence="2">2.3.1.-</ecNumber>
    </submittedName>
</protein>
<evidence type="ECO:0000313" key="3">
    <source>
        <dbReference type="Proteomes" id="UP001163726"/>
    </source>
</evidence>
<proteinExistence type="predicted"/>
<dbReference type="InterPro" id="IPR016181">
    <property type="entry name" value="Acyl_CoA_acyltransferase"/>
</dbReference>
<gene>
    <name evidence="2" type="ORF">OLW01_07245</name>
</gene>
<dbReference type="Proteomes" id="UP001163726">
    <property type="component" value="Chromosome"/>
</dbReference>
<dbReference type="SUPFAM" id="SSF55729">
    <property type="entry name" value="Acyl-CoA N-acyltransferases (Nat)"/>
    <property type="match status" value="1"/>
</dbReference>
<evidence type="ECO:0000259" key="1">
    <source>
        <dbReference type="Pfam" id="PF00583"/>
    </source>
</evidence>
<keyword evidence="2" id="KW-0012">Acyltransferase</keyword>
<feature type="domain" description="N-acetyltransferase" evidence="1">
    <location>
        <begin position="116"/>
        <end position="172"/>
    </location>
</feature>
<sequence length="208" mass="23819">MELAESLNAIYLSAEDINIASSLLYLAYHDDPFFMDCFASHEDGYEQRLRAAIREELLVFYDRSQPMVGIYNDDEHLLAVACLIQPGAGFGAERFWHWRLKMMLTTGYVSTRNMIEKEQKIREKIPAENYYLMAFVAVHPHYQHHGVGHYLMQAIDTMVQENQASEGVGVLVTVEKYQGFFEAANYKNIAQLTVGKVGCSLMFKEKSN</sequence>
<dbReference type="InterPro" id="IPR000182">
    <property type="entry name" value="GNAT_dom"/>
</dbReference>
<accession>A0ABY7AH91</accession>